<proteinExistence type="predicted"/>
<dbReference type="AlphaFoldDB" id="A0AAW1CLT6"/>
<gene>
    <name evidence="2" type="ORF">O3M35_003099</name>
</gene>
<dbReference type="InterPro" id="IPR029235">
    <property type="entry name" value="FAME"/>
</dbReference>
<keyword evidence="3" id="KW-1185">Reference proteome</keyword>
<organism evidence="2 3">
    <name type="scientific">Rhynocoris fuscipes</name>
    <dbReference type="NCBI Taxonomy" id="488301"/>
    <lineage>
        <taxon>Eukaryota</taxon>
        <taxon>Metazoa</taxon>
        <taxon>Ecdysozoa</taxon>
        <taxon>Arthropoda</taxon>
        <taxon>Hexapoda</taxon>
        <taxon>Insecta</taxon>
        <taxon>Pterygota</taxon>
        <taxon>Neoptera</taxon>
        <taxon>Paraneoptera</taxon>
        <taxon>Hemiptera</taxon>
        <taxon>Heteroptera</taxon>
        <taxon>Panheteroptera</taxon>
        <taxon>Cimicomorpha</taxon>
        <taxon>Reduviidae</taxon>
        <taxon>Harpactorinae</taxon>
        <taxon>Harpactorini</taxon>
        <taxon>Rhynocoris</taxon>
    </lineage>
</organism>
<reference evidence="2 3" key="1">
    <citation type="submission" date="2022-12" db="EMBL/GenBank/DDBJ databases">
        <title>Chromosome-level genome assembly of true bugs.</title>
        <authorList>
            <person name="Ma L."/>
            <person name="Li H."/>
        </authorList>
    </citation>
    <scope>NUCLEOTIDE SEQUENCE [LARGE SCALE GENOMIC DNA]</scope>
    <source>
        <strain evidence="2">Lab_2022b</strain>
    </source>
</reference>
<name>A0AAW1CLT6_9HEMI</name>
<protein>
    <submittedName>
        <fullName evidence="2">Uncharacterized protein</fullName>
    </submittedName>
</protein>
<accession>A0AAW1CLT6</accession>
<feature type="compositionally biased region" description="Polar residues" evidence="1">
    <location>
        <begin position="16"/>
        <end position="36"/>
    </location>
</feature>
<dbReference type="Pfam" id="PF15398">
    <property type="entry name" value="DUF4619"/>
    <property type="match status" value="1"/>
</dbReference>
<evidence type="ECO:0000313" key="2">
    <source>
        <dbReference type="EMBL" id="KAK9498464.1"/>
    </source>
</evidence>
<dbReference type="EMBL" id="JAPXFL010000012">
    <property type="protein sequence ID" value="KAK9498464.1"/>
    <property type="molecule type" value="Genomic_DNA"/>
</dbReference>
<feature type="region of interest" description="Disordered" evidence="1">
    <location>
        <begin position="1"/>
        <end position="36"/>
    </location>
</feature>
<sequence length="155" mass="17280">MGCSATKVAIPVTEPAESSANNTEQNNESSTAKLSETFTVPADTIATESGDITISARTSNGLAFEVPMNEDENVIKKHPPKRFQRLEDQQITGLTHRLLDEKQAEAEQRRLQILSQRIQSAKNRQKLKRPFTNNVQIPNNEILESMHQEPTTVAL</sequence>
<dbReference type="PANTHER" id="PTHR16065">
    <property type="entry name" value="COILED-COIL DOMAIN CONTAINING 198"/>
    <property type="match status" value="1"/>
</dbReference>
<dbReference type="Proteomes" id="UP001461498">
    <property type="component" value="Unassembled WGS sequence"/>
</dbReference>
<evidence type="ECO:0000313" key="3">
    <source>
        <dbReference type="Proteomes" id="UP001461498"/>
    </source>
</evidence>
<dbReference type="PANTHER" id="PTHR16065:SF2">
    <property type="entry name" value="COILED-COIL DOMAIN CONTAINING 198"/>
    <property type="match status" value="1"/>
</dbReference>
<comment type="caution">
    <text evidence="2">The sequence shown here is derived from an EMBL/GenBank/DDBJ whole genome shotgun (WGS) entry which is preliminary data.</text>
</comment>
<evidence type="ECO:0000256" key="1">
    <source>
        <dbReference type="SAM" id="MobiDB-lite"/>
    </source>
</evidence>